<evidence type="ECO:0000256" key="3">
    <source>
        <dbReference type="ARBA" id="ARBA00023004"/>
    </source>
</evidence>
<keyword evidence="1" id="KW-0479">Metal-binding</keyword>
<dbReference type="InterPro" id="IPR029052">
    <property type="entry name" value="Metallo-depent_PP-like"/>
</dbReference>
<evidence type="ECO:0000313" key="7">
    <source>
        <dbReference type="Proteomes" id="UP000032067"/>
    </source>
</evidence>
<dbReference type="PANTHER" id="PTHR42988">
    <property type="entry name" value="PHOSPHOHYDROLASE"/>
    <property type="match status" value="1"/>
</dbReference>
<dbReference type="Gene3D" id="3.60.21.10">
    <property type="match status" value="1"/>
</dbReference>
<dbReference type="PANTHER" id="PTHR42988:SF2">
    <property type="entry name" value="CYCLIC NUCLEOTIDE PHOSPHODIESTERASE CBUA0032-RELATED"/>
    <property type="match status" value="1"/>
</dbReference>
<name>A0A0D0KHL7_VARPD</name>
<dbReference type="Pfam" id="PF00149">
    <property type="entry name" value="Metallophos"/>
    <property type="match status" value="1"/>
</dbReference>
<protein>
    <submittedName>
        <fullName evidence="6">DNA repair exonuclease</fullName>
    </submittedName>
</protein>
<dbReference type="InterPro" id="IPR004843">
    <property type="entry name" value="Calcineurin-like_PHP"/>
</dbReference>
<evidence type="ECO:0000313" key="6">
    <source>
        <dbReference type="EMBL" id="KIQ16023.1"/>
    </source>
</evidence>
<reference evidence="6 7" key="1">
    <citation type="submission" date="2014-12" db="EMBL/GenBank/DDBJ databases">
        <title>16Stimator: statistical estimation of ribosomal gene copy numbers from draft genome assemblies.</title>
        <authorList>
            <person name="Perisin M.A."/>
            <person name="Vetter M."/>
            <person name="Gilbert J.A."/>
            <person name="Bergelson J."/>
        </authorList>
    </citation>
    <scope>NUCLEOTIDE SEQUENCE [LARGE SCALE GENOMIC DNA]</scope>
    <source>
        <strain evidence="6 7">MEDvA23</strain>
    </source>
</reference>
<dbReference type="OrthoDB" id="9811542at2"/>
<dbReference type="SUPFAM" id="SSF56300">
    <property type="entry name" value="Metallo-dependent phosphatases"/>
    <property type="match status" value="1"/>
</dbReference>
<evidence type="ECO:0000259" key="5">
    <source>
        <dbReference type="Pfam" id="PF00149"/>
    </source>
</evidence>
<keyword evidence="3" id="KW-0408">Iron</keyword>
<dbReference type="InterPro" id="IPR050884">
    <property type="entry name" value="CNP_phosphodiesterase-III"/>
</dbReference>
<comment type="similarity">
    <text evidence="4">Belongs to the cyclic nucleotide phosphodiesterase class-III family.</text>
</comment>
<dbReference type="RefSeq" id="WP_042582891.1">
    <property type="nucleotide sequence ID" value="NZ_JXQQ01000138.1"/>
</dbReference>
<gene>
    <name evidence="6" type="ORF">RT97_31945</name>
</gene>
<dbReference type="GO" id="GO:0004527">
    <property type="term" value="F:exonuclease activity"/>
    <property type="evidence" value="ECO:0007669"/>
    <property type="project" value="UniProtKB-KW"/>
</dbReference>
<evidence type="ECO:0000256" key="2">
    <source>
        <dbReference type="ARBA" id="ARBA00022801"/>
    </source>
</evidence>
<dbReference type="GO" id="GO:0046872">
    <property type="term" value="F:metal ion binding"/>
    <property type="evidence" value="ECO:0007669"/>
    <property type="project" value="UniProtKB-KW"/>
</dbReference>
<keyword evidence="6" id="KW-0540">Nuclease</keyword>
<comment type="caution">
    <text evidence="6">The sequence shown here is derived from an EMBL/GenBank/DDBJ whole genome shotgun (WGS) entry which is preliminary data.</text>
</comment>
<dbReference type="Proteomes" id="UP000032067">
    <property type="component" value="Unassembled WGS sequence"/>
</dbReference>
<keyword evidence="6" id="KW-0269">Exonuclease</keyword>
<organism evidence="6 7">
    <name type="scientific">Variovorax paradoxus</name>
    <dbReference type="NCBI Taxonomy" id="34073"/>
    <lineage>
        <taxon>Bacteria</taxon>
        <taxon>Pseudomonadati</taxon>
        <taxon>Pseudomonadota</taxon>
        <taxon>Betaproteobacteria</taxon>
        <taxon>Burkholderiales</taxon>
        <taxon>Comamonadaceae</taxon>
        <taxon>Variovorax</taxon>
    </lineage>
</organism>
<dbReference type="AlphaFoldDB" id="A0A0D0KHL7"/>
<feature type="domain" description="Calcineurin-like phosphoesterase" evidence="5">
    <location>
        <begin position="6"/>
        <end position="192"/>
    </location>
</feature>
<dbReference type="EMBL" id="JXQQ01000138">
    <property type="protein sequence ID" value="KIQ16023.1"/>
    <property type="molecule type" value="Genomic_DNA"/>
</dbReference>
<accession>A0A0D0KHL7</accession>
<evidence type="ECO:0000256" key="1">
    <source>
        <dbReference type="ARBA" id="ARBA00022723"/>
    </source>
</evidence>
<keyword evidence="2" id="KW-0378">Hydrolase</keyword>
<sequence length="275" mass="30122">MTACLLQISDPHFGTERPEVLQALERFAQALAPQVVVMSGDITQRATRVQFAAARAFVGRLAAPATLVIPGNHDIPLYQLAARCFSPYGRYKEAFGDDLEPVFASDEWLVVTVNTTRWYRHEDGVVSSAQVERVAARLAAATPSQLRVVVTHQPVMVTRQEDMSNRLHGRERAVARWSEAGVDLILGGHIHLPYVRSLHDAFSGCKRTAFAVQAGTAVSHRVRAGFPNSVNVVRLDMAAGTRACRVERWDYSAADKAFECAKVFPLSLASSATPP</sequence>
<proteinExistence type="inferred from homology"/>
<evidence type="ECO:0000256" key="4">
    <source>
        <dbReference type="ARBA" id="ARBA00025742"/>
    </source>
</evidence>